<proteinExistence type="predicted"/>
<dbReference type="EMBL" id="JRNT01000007">
    <property type="protein sequence ID" value="KGF47653.1"/>
    <property type="molecule type" value="Genomic_DNA"/>
</dbReference>
<dbReference type="Pfam" id="PF02565">
    <property type="entry name" value="RecO_C"/>
    <property type="match status" value="1"/>
</dbReference>
<dbReference type="GO" id="GO:0006302">
    <property type="term" value="P:double-strand break repair"/>
    <property type="evidence" value="ECO:0007669"/>
    <property type="project" value="TreeGrafter"/>
</dbReference>
<comment type="caution">
    <text evidence="1">The sequence shown here is derived from an EMBL/GenBank/DDBJ whole genome shotgun (WGS) entry which is preliminary data.</text>
</comment>
<accession>A0A096AKN0</accession>
<dbReference type="Proteomes" id="UP000029628">
    <property type="component" value="Unassembled WGS sequence"/>
</dbReference>
<dbReference type="PANTHER" id="PTHR33991:SF1">
    <property type="entry name" value="DNA REPAIR PROTEIN RECO"/>
    <property type="match status" value="1"/>
</dbReference>
<gene>
    <name evidence="1" type="ORF">HMPREF0872_02795</name>
</gene>
<sequence>MINFKNTLTTEAIVIWRKKLKNYSKFTLISYHCGLITCTMDHKRLQRLKNASYLTPFSKIYITINPTRDHYHIEQIDGITIFSTIEGNLESIAYTSIISELILKLTAKEDMDTSLYELVNQFSQMIHTKSIKLASLIMGWQLLMLAGFTPDREAILSNNGLSEFWKELAHITPSPITSEVQSGLLQVLTYQWNHKETINLNKSVWQKIEFLLYAYAAYQLNDQLQSVQFLKDIVL</sequence>
<evidence type="ECO:0000313" key="1">
    <source>
        <dbReference type="EMBL" id="KGF47653.1"/>
    </source>
</evidence>
<name>A0A096AKN0_9FIRM</name>
<dbReference type="AlphaFoldDB" id="A0A096AKN0"/>
<dbReference type="InterPro" id="IPR037278">
    <property type="entry name" value="ARFGAP/RecO"/>
</dbReference>
<evidence type="ECO:0008006" key="3">
    <source>
        <dbReference type="Google" id="ProtNLM"/>
    </source>
</evidence>
<protein>
    <recommendedName>
        <fullName evidence="3">DNA repair protein RecO</fullName>
    </recommendedName>
</protein>
<organism evidence="1 2">
    <name type="scientific">Veillonella montpellierensis DNF00314</name>
    <dbReference type="NCBI Taxonomy" id="1401067"/>
    <lineage>
        <taxon>Bacteria</taxon>
        <taxon>Bacillati</taxon>
        <taxon>Bacillota</taxon>
        <taxon>Negativicutes</taxon>
        <taxon>Veillonellales</taxon>
        <taxon>Veillonellaceae</taxon>
        <taxon>Veillonella</taxon>
    </lineage>
</organism>
<dbReference type="GO" id="GO:0006310">
    <property type="term" value="P:DNA recombination"/>
    <property type="evidence" value="ECO:0007669"/>
    <property type="project" value="InterPro"/>
</dbReference>
<dbReference type="eggNOG" id="COG1381">
    <property type="taxonomic scope" value="Bacteria"/>
</dbReference>
<dbReference type="InterPro" id="IPR003717">
    <property type="entry name" value="RecO"/>
</dbReference>
<dbReference type="RefSeq" id="WP_028257040.1">
    <property type="nucleotide sequence ID" value="NZ_JRNT01000007.1"/>
</dbReference>
<dbReference type="Gene3D" id="1.20.1440.120">
    <property type="entry name" value="Recombination protein O, C-terminal domain"/>
    <property type="match status" value="1"/>
</dbReference>
<reference evidence="1 2" key="1">
    <citation type="submission" date="2014-07" db="EMBL/GenBank/DDBJ databases">
        <authorList>
            <person name="McCorrison J."/>
            <person name="Sanka R."/>
            <person name="Torralba M."/>
            <person name="Gillis M."/>
            <person name="Haft D.H."/>
            <person name="Methe B."/>
            <person name="Sutton G."/>
            <person name="Nelson K.E."/>
        </authorList>
    </citation>
    <scope>NUCLEOTIDE SEQUENCE [LARGE SCALE GENOMIC DNA]</scope>
    <source>
        <strain evidence="1 2">DNF00314</strain>
    </source>
</reference>
<keyword evidence="2" id="KW-1185">Reference proteome</keyword>
<dbReference type="GO" id="GO:0043590">
    <property type="term" value="C:bacterial nucleoid"/>
    <property type="evidence" value="ECO:0007669"/>
    <property type="project" value="TreeGrafter"/>
</dbReference>
<dbReference type="PANTHER" id="PTHR33991">
    <property type="entry name" value="DNA REPAIR PROTEIN RECO"/>
    <property type="match status" value="1"/>
</dbReference>
<evidence type="ECO:0000313" key="2">
    <source>
        <dbReference type="Proteomes" id="UP000029628"/>
    </source>
</evidence>
<dbReference type="SUPFAM" id="SSF57863">
    <property type="entry name" value="ArfGap/RecO-like zinc finger"/>
    <property type="match status" value="1"/>
</dbReference>
<dbReference type="InterPro" id="IPR042242">
    <property type="entry name" value="RecO_C"/>
</dbReference>